<dbReference type="InterPro" id="IPR013520">
    <property type="entry name" value="Ribonucl_H"/>
</dbReference>
<gene>
    <name evidence="2" type="ORF">UFOPK1820_00313</name>
</gene>
<dbReference type="GO" id="GO:0006260">
    <property type="term" value="P:DNA replication"/>
    <property type="evidence" value="ECO:0007669"/>
    <property type="project" value="InterPro"/>
</dbReference>
<dbReference type="InterPro" id="IPR006054">
    <property type="entry name" value="DnaQ"/>
</dbReference>
<dbReference type="NCBIfam" id="TIGR00573">
    <property type="entry name" value="dnaq"/>
    <property type="match status" value="1"/>
</dbReference>
<dbReference type="FunFam" id="3.30.420.10:FF:000045">
    <property type="entry name" value="3'-5' exonuclease DinG"/>
    <property type="match status" value="1"/>
</dbReference>
<dbReference type="CDD" id="cd10434">
    <property type="entry name" value="GIY-YIG_UvrC_Cho"/>
    <property type="match status" value="1"/>
</dbReference>
<dbReference type="InterPro" id="IPR050066">
    <property type="entry name" value="UvrABC_protein_C"/>
</dbReference>
<reference evidence="2" key="1">
    <citation type="submission" date="2020-05" db="EMBL/GenBank/DDBJ databases">
        <authorList>
            <person name="Chiriac C."/>
            <person name="Salcher M."/>
            <person name="Ghai R."/>
            <person name="Kavagutti S V."/>
        </authorList>
    </citation>
    <scope>NUCLEOTIDE SEQUENCE</scope>
</reference>
<proteinExistence type="predicted"/>
<dbReference type="GO" id="GO:0003887">
    <property type="term" value="F:DNA-directed DNA polymerase activity"/>
    <property type="evidence" value="ECO:0007669"/>
    <property type="project" value="InterPro"/>
</dbReference>
<dbReference type="AlphaFoldDB" id="A0A6J6FYY9"/>
<dbReference type="Gene3D" id="3.30.420.10">
    <property type="entry name" value="Ribonuclease H-like superfamily/Ribonuclease H"/>
    <property type="match status" value="1"/>
</dbReference>
<dbReference type="SUPFAM" id="SSF53098">
    <property type="entry name" value="Ribonuclease H-like"/>
    <property type="match status" value="1"/>
</dbReference>
<sequence>MVQKTFDEIGIPLSDVTFCVIDFETTGGSAELDRITEIGAAKYRGGECIGTFQTLVNPGCGIPPFITILTGITEAMVMPAPRIEALLGTLRDFIGDSVIVAHNARFDLGFLNAAMIRDDRDPLTNKVIDTVPLARRLVRSEVRDCKLGTLAAHFRFPHQPSHRALDDVLATGDLLHLLIERASGFGVMGLDDLIGLPKLGTHPQANKLRLTEDLPRSPGVYIFSDVKGQVLYVGKATNVRQRVRSYFSTTETRRKIGPLLRQVHGVDHIATPDALTAGVLEMRLIQRLTPQYNRVGTTSDKYCYVRLTLDEDWPRLVISKNPAKKGIHIGPLTSRSAARLVIEAIESVVPLRRCTARMGRTYTPPSDAPVCSAARLGVAMCPCSGTADRSHYGTIVDFISSSLTTSPAALFALLHERLTALAIAQRFEEAALMRDRTQALVQALNRQRRCDQLRDAGSLSLQHSDVHYDIDCGVLIGTRLDGQLFSPLTVTGNKVLDSLAPLLQPHQSSESCTGPLERHLFDEVMCIARFLEDENMHPALSSCSGQWASPIQAVPELHRLDLHTAA</sequence>
<dbReference type="SMART" id="SM00465">
    <property type="entry name" value="GIYc"/>
    <property type="match status" value="1"/>
</dbReference>
<dbReference type="InterPro" id="IPR036397">
    <property type="entry name" value="RNaseH_sf"/>
</dbReference>
<dbReference type="SUPFAM" id="SSF82771">
    <property type="entry name" value="GIY-YIG endonuclease"/>
    <property type="match status" value="1"/>
</dbReference>
<evidence type="ECO:0000313" key="2">
    <source>
        <dbReference type="EMBL" id="CAB4594137.1"/>
    </source>
</evidence>
<dbReference type="Gene3D" id="3.40.1440.10">
    <property type="entry name" value="GIY-YIG endonuclease"/>
    <property type="match status" value="1"/>
</dbReference>
<feature type="domain" description="GIY-YIG" evidence="1">
    <location>
        <begin position="216"/>
        <end position="294"/>
    </location>
</feature>
<dbReference type="EMBL" id="CAEZUK010000032">
    <property type="protein sequence ID" value="CAB4594137.1"/>
    <property type="molecule type" value="Genomic_DNA"/>
</dbReference>
<dbReference type="NCBIfam" id="NF005907">
    <property type="entry name" value="PRK07883.1-5"/>
    <property type="match status" value="1"/>
</dbReference>
<dbReference type="InterPro" id="IPR000305">
    <property type="entry name" value="GIY-YIG_endonuc"/>
</dbReference>
<dbReference type="GO" id="GO:0009380">
    <property type="term" value="C:excinuclease repair complex"/>
    <property type="evidence" value="ECO:0007669"/>
    <property type="project" value="TreeGrafter"/>
</dbReference>
<protein>
    <submittedName>
        <fullName evidence="2">Unannotated protein</fullName>
    </submittedName>
</protein>
<dbReference type="GO" id="GO:0006289">
    <property type="term" value="P:nucleotide-excision repair"/>
    <property type="evidence" value="ECO:0007669"/>
    <property type="project" value="InterPro"/>
</dbReference>
<dbReference type="InterPro" id="IPR012337">
    <property type="entry name" value="RNaseH-like_sf"/>
</dbReference>
<dbReference type="PROSITE" id="PS50164">
    <property type="entry name" value="GIY_YIG"/>
    <property type="match status" value="1"/>
</dbReference>
<accession>A0A6J6FYY9</accession>
<name>A0A6J6FYY9_9ZZZZ</name>
<dbReference type="PANTHER" id="PTHR30562">
    <property type="entry name" value="UVRC/OXIDOREDUCTASE"/>
    <property type="match status" value="1"/>
</dbReference>
<dbReference type="Pfam" id="PF00929">
    <property type="entry name" value="RNase_T"/>
    <property type="match status" value="1"/>
</dbReference>
<dbReference type="InterPro" id="IPR035901">
    <property type="entry name" value="GIY-YIG_endonuc_sf"/>
</dbReference>
<dbReference type="CDD" id="cd06127">
    <property type="entry name" value="DEDDh"/>
    <property type="match status" value="1"/>
</dbReference>
<organism evidence="2">
    <name type="scientific">freshwater metagenome</name>
    <dbReference type="NCBI Taxonomy" id="449393"/>
    <lineage>
        <taxon>unclassified sequences</taxon>
        <taxon>metagenomes</taxon>
        <taxon>ecological metagenomes</taxon>
    </lineage>
</organism>
<dbReference type="PANTHER" id="PTHR30562:SF1">
    <property type="entry name" value="UVRABC SYSTEM PROTEIN C"/>
    <property type="match status" value="1"/>
</dbReference>
<dbReference type="GO" id="GO:0003677">
    <property type="term" value="F:DNA binding"/>
    <property type="evidence" value="ECO:0007669"/>
    <property type="project" value="InterPro"/>
</dbReference>
<evidence type="ECO:0000259" key="1">
    <source>
        <dbReference type="PROSITE" id="PS50164"/>
    </source>
</evidence>
<dbReference type="Pfam" id="PF01541">
    <property type="entry name" value="GIY-YIG"/>
    <property type="match status" value="1"/>
</dbReference>
<dbReference type="InterPro" id="IPR047296">
    <property type="entry name" value="GIY-YIG_UvrC_Cho"/>
</dbReference>
<dbReference type="SMART" id="SM00479">
    <property type="entry name" value="EXOIII"/>
    <property type="match status" value="1"/>
</dbReference>